<dbReference type="OrthoDB" id="2356131at2759"/>
<name>A0A397T874_9GLOM</name>
<feature type="coiled-coil region" evidence="1">
    <location>
        <begin position="26"/>
        <end position="53"/>
    </location>
</feature>
<keyword evidence="3" id="KW-1185">Reference proteome</keyword>
<keyword evidence="1" id="KW-0175">Coiled coil</keyword>
<evidence type="ECO:0000256" key="1">
    <source>
        <dbReference type="SAM" id="Coils"/>
    </source>
</evidence>
<evidence type="ECO:0000313" key="2">
    <source>
        <dbReference type="EMBL" id="RIA92487.1"/>
    </source>
</evidence>
<comment type="caution">
    <text evidence="2">The sequence shown here is derived from an EMBL/GenBank/DDBJ whole genome shotgun (WGS) entry which is preliminary data.</text>
</comment>
<sequence>MFQLSNVARRSFSRGLITGRVKISQISKFNNSLKELKDDVKNVSKKLNEIETKVQEDGKKVSKKLNEIETKVQEDGKKVSKKLDEIETNYWVGVSQAERLG</sequence>
<accession>A0A397T874</accession>
<reference evidence="2 3" key="1">
    <citation type="submission" date="2018-06" db="EMBL/GenBank/DDBJ databases">
        <title>Comparative genomics reveals the genomic features of Rhizophagus irregularis, R. cerebriforme, R. diaphanum and Gigaspora rosea, and their symbiotic lifestyle signature.</title>
        <authorList>
            <person name="Morin E."/>
            <person name="San Clemente H."/>
            <person name="Chen E.C.H."/>
            <person name="De La Providencia I."/>
            <person name="Hainaut M."/>
            <person name="Kuo A."/>
            <person name="Kohler A."/>
            <person name="Murat C."/>
            <person name="Tang N."/>
            <person name="Roy S."/>
            <person name="Loubradou J."/>
            <person name="Henrissat B."/>
            <person name="Grigoriev I.V."/>
            <person name="Corradi N."/>
            <person name="Roux C."/>
            <person name="Martin F.M."/>
        </authorList>
    </citation>
    <scope>NUCLEOTIDE SEQUENCE [LARGE SCALE GENOMIC DNA]</scope>
    <source>
        <strain evidence="2 3">DAOM 227022</strain>
    </source>
</reference>
<dbReference type="Gene3D" id="1.20.58.70">
    <property type="match status" value="1"/>
</dbReference>
<proteinExistence type="predicted"/>
<dbReference type="AlphaFoldDB" id="A0A397T874"/>
<gene>
    <name evidence="2" type="ORF">C1645_736303</name>
</gene>
<dbReference type="EMBL" id="QKYT01000125">
    <property type="protein sequence ID" value="RIA92487.1"/>
    <property type="molecule type" value="Genomic_DNA"/>
</dbReference>
<evidence type="ECO:0000313" key="3">
    <source>
        <dbReference type="Proteomes" id="UP000265703"/>
    </source>
</evidence>
<dbReference type="Proteomes" id="UP000265703">
    <property type="component" value="Unassembled WGS sequence"/>
</dbReference>
<organism evidence="2 3">
    <name type="scientific">Glomus cerebriforme</name>
    <dbReference type="NCBI Taxonomy" id="658196"/>
    <lineage>
        <taxon>Eukaryota</taxon>
        <taxon>Fungi</taxon>
        <taxon>Fungi incertae sedis</taxon>
        <taxon>Mucoromycota</taxon>
        <taxon>Glomeromycotina</taxon>
        <taxon>Glomeromycetes</taxon>
        <taxon>Glomerales</taxon>
        <taxon>Glomeraceae</taxon>
        <taxon>Glomus</taxon>
    </lineage>
</organism>
<protein>
    <submittedName>
        <fullName evidence="2">Uncharacterized protein</fullName>
    </submittedName>
</protein>